<dbReference type="InterPro" id="IPR036097">
    <property type="entry name" value="HisK_dim/P_sf"/>
</dbReference>
<evidence type="ECO:0000256" key="2">
    <source>
        <dbReference type="ARBA" id="ARBA00004651"/>
    </source>
</evidence>
<evidence type="ECO:0000256" key="3">
    <source>
        <dbReference type="ARBA" id="ARBA00012438"/>
    </source>
</evidence>
<keyword evidence="9 21" id="KW-0418">Kinase</keyword>
<name>A0A560J381_9PROT</name>
<dbReference type="CDD" id="cd00082">
    <property type="entry name" value="HisKA"/>
    <property type="match status" value="1"/>
</dbReference>
<dbReference type="Pfam" id="PF01627">
    <property type="entry name" value="Hpt"/>
    <property type="match status" value="1"/>
</dbReference>
<dbReference type="SUPFAM" id="SSF47226">
    <property type="entry name" value="Histidine-containing phosphotransfer domain, HPT domain"/>
    <property type="match status" value="1"/>
</dbReference>
<feature type="domain" description="Response regulatory" evidence="19">
    <location>
        <begin position="580"/>
        <end position="695"/>
    </location>
</feature>
<evidence type="ECO:0000259" key="19">
    <source>
        <dbReference type="PROSITE" id="PS50110"/>
    </source>
</evidence>
<accession>A0A560J381</accession>
<sequence length="916" mass="98021">MGSGRPGFRQGLHMDIAGTDRMATGGAMAAMPVVYRARDILQPAQGIGERTPCGDVVQIFLGAPLLPCVAVVDDWGGVLGLIAREFLLSTFAHQIKSELYRRRPVAFLLGRPYLCIDVETPLDEVSAMIASDHPKALTEGFLITDQGLYAGVGTGVALLSRIVAMTRARALELDAARHTAEAASQAKADFLANMSHEIRTPMNAIIGMSHLALKTELTLRQRDYLAKIQRSSQHLLGIINDILDFSKIDAGKLTIEQVEIRLDEVLDGVANLVSERAAAKGLEFVFDVDAAVPGNLMGDPLRLAQILINFAGNAVKFTETGRISINIRAIEEDEASVTLLFQVADTGIGMTAEQQSRLFRSFEQADTTTTRRFGGTGLGLAISKRLAELMGGAVGVDSDYGKGSCFWFTAKLGRVSASQPLLPRPDLRGRRVLVVDDSRNARRVMSAMLTSMSFRVDGAGDGRAAIAAIKEAAAAGAPYDVAFLDWQMPDLDGMETARGIGALGLAHPPHLIMVTAYSREDVRRAAERSGIEDVLIKPVNSSVLFDAVIRAIAGTETAEPKAKARAGGLPADFEALRGLSVLLVEDNDFNQQVAIELLTDVGVGIDLAENGAIALERIAARRYDAVLMDVQMPVMDGLTASRRIREMGETALPILAMTANAMASDRECCLAAGMNDYVSKPIVPDQLFAVLARLGQGRTEAAGLRPLPLDPLPLVMGQRPEPVPERAIDIPGIDAEEGLRRVRGKRALYADILKKFAANQRATPAAILDRWRSGDTATAERLAHTLKGVAGTIGASAVQRAAAAVEAALRSGAAPERTVAVLTPLLEDVAAGIERWLTQDAPVPAPTAPPDTDLAKAAALMVRLRDLLADNDPEAEELAESNLHLLRTVLPAPRADDFIQSVRGFDFGRALALMEP</sequence>
<feature type="domain" description="Response regulatory" evidence="19">
    <location>
        <begin position="431"/>
        <end position="552"/>
    </location>
</feature>
<feature type="domain" description="Histidine kinase" evidence="18">
    <location>
        <begin position="193"/>
        <end position="414"/>
    </location>
</feature>
<dbReference type="OrthoDB" id="9801651at2"/>
<evidence type="ECO:0000259" key="20">
    <source>
        <dbReference type="PROSITE" id="PS50894"/>
    </source>
</evidence>
<evidence type="ECO:0000313" key="22">
    <source>
        <dbReference type="Proteomes" id="UP000318050"/>
    </source>
</evidence>
<dbReference type="Gene3D" id="3.30.565.10">
    <property type="entry name" value="Histidine kinase-like ATPase, C-terminal domain"/>
    <property type="match status" value="1"/>
</dbReference>
<organism evidence="21 22">
    <name type="scientific">Nitrospirillum amazonense</name>
    <dbReference type="NCBI Taxonomy" id="28077"/>
    <lineage>
        <taxon>Bacteria</taxon>
        <taxon>Pseudomonadati</taxon>
        <taxon>Pseudomonadota</taxon>
        <taxon>Alphaproteobacteria</taxon>
        <taxon>Rhodospirillales</taxon>
        <taxon>Azospirillaceae</taxon>
        <taxon>Nitrospirillum</taxon>
    </lineage>
</organism>
<dbReference type="CDD" id="cd17546">
    <property type="entry name" value="REC_hyHK_CKI1_RcsC-like"/>
    <property type="match status" value="2"/>
</dbReference>
<feature type="modified residue" description="4-aspartylphosphate" evidence="17">
    <location>
        <position position="485"/>
    </location>
</feature>
<comment type="caution">
    <text evidence="21">The sequence shown here is derived from an EMBL/GenBank/DDBJ whole genome shotgun (WGS) entry which is preliminary data.</text>
</comment>
<keyword evidence="6" id="KW-0808">Transferase</keyword>
<comment type="subunit">
    <text evidence="14">At low DSF concentrations, interacts with RpfF.</text>
</comment>
<dbReference type="SMART" id="SM00388">
    <property type="entry name" value="HisKA"/>
    <property type="match status" value="1"/>
</dbReference>
<dbReference type="EMBL" id="VITT01000003">
    <property type="protein sequence ID" value="TWB63694.1"/>
    <property type="molecule type" value="Genomic_DNA"/>
</dbReference>
<dbReference type="SMART" id="SM00387">
    <property type="entry name" value="HATPase_c"/>
    <property type="match status" value="1"/>
</dbReference>
<evidence type="ECO:0000256" key="14">
    <source>
        <dbReference type="ARBA" id="ARBA00064003"/>
    </source>
</evidence>
<dbReference type="PROSITE" id="PS50109">
    <property type="entry name" value="HIS_KIN"/>
    <property type="match status" value="1"/>
</dbReference>
<keyword evidence="4" id="KW-1003">Cell membrane</keyword>
<evidence type="ECO:0000259" key="18">
    <source>
        <dbReference type="PROSITE" id="PS50109"/>
    </source>
</evidence>
<feature type="domain" description="HPt" evidence="20">
    <location>
        <begin position="745"/>
        <end position="840"/>
    </location>
</feature>
<keyword evidence="10" id="KW-0067">ATP-binding</keyword>
<dbReference type="PROSITE" id="PS50110">
    <property type="entry name" value="RESPONSE_REGULATORY"/>
    <property type="match status" value="2"/>
</dbReference>
<gene>
    <name evidence="21" type="ORF">FBZ92_103185</name>
</gene>
<keyword evidence="12" id="KW-0902">Two-component regulatory system</keyword>
<feature type="modified residue" description="Phosphohistidine" evidence="16">
    <location>
        <position position="784"/>
    </location>
</feature>
<dbReference type="SUPFAM" id="SSF47384">
    <property type="entry name" value="Homodimeric domain of signal transducing histidine kinase"/>
    <property type="match status" value="1"/>
</dbReference>
<dbReference type="InterPro" id="IPR008207">
    <property type="entry name" value="Sig_transdc_His_kin_Hpt_dom"/>
</dbReference>
<dbReference type="PROSITE" id="PS50894">
    <property type="entry name" value="HPT"/>
    <property type="match status" value="1"/>
</dbReference>
<evidence type="ECO:0000256" key="15">
    <source>
        <dbReference type="ARBA" id="ARBA00068150"/>
    </source>
</evidence>
<dbReference type="Pfam" id="PF00512">
    <property type="entry name" value="HisKA"/>
    <property type="match status" value="1"/>
</dbReference>
<dbReference type="InterPro" id="IPR036890">
    <property type="entry name" value="HATPase_C_sf"/>
</dbReference>
<dbReference type="SMART" id="SM00448">
    <property type="entry name" value="REC"/>
    <property type="match status" value="2"/>
</dbReference>
<dbReference type="EC" id="2.7.13.3" evidence="3"/>
<evidence type="ECO:0000256" key="11">
    <source>
        <dbReference type="ARBA" id="ARBA00022989"/>
    </source>
</evidence>
<evidence type="ECO:0000256" key="5">
    <source>
        <dbReference type="ARBA" id="ARBA00022553"/>
    </source>
</evidence>
<protein>
    <recommendedName>
        <fullName evidence="15">Sensory/regulatory protein RpfC</fullName>
        <ecNumber evidence="3">2.7.13.3</ecNumber>
    </recommendedName>
</protein>
<dbReference type="InterPro" id="IPR003594">
    <property type="entry name" value="HATPase_dom"/>
</dbReference>
<dbReference type="Gene3D" id="3.40.50.2300">
    <property type="match status" value="2"/>
</dbReference>
<dbReference type="Gene3D" id="1.10.287.130">
    <property type="match status" value="1"/>
</dbReference>
<dbReference type="Proteomes" id="UP000318050">
    <property type="component" value="Unassembled WGS sequence"/>
</dbReference>
<dbReference type="CDD" id="cd16922">
    <property type="entry name" value="HATPase_EvgS-ArcB-TorS-like"/>
    <property type="match status" value="1"/>
</dbReference>
<proteinExistence type="predicted"/>
<dbReference type="GO" id="GO:0005524">
    <property type="term" value="F:ATP binding"/>
    <property type="evidence" value="ECO:0007669"/>
    <property type="project" value="UniProtKB-KW"/>
</dbReference>
<dbReference type="InterPro" id="IPR001789">
    <property type="entry name" value="Sig_transdc_resp-reg_receiver"/>
</dbReference>
<dbReference type="Pfam" id="PF02518">
    <property type="entry name" value="HATPase_c"/>
    <property type="match status" value="1"/>
</dbReference>
<dbReference type="FunFam" id="3.30.565.10:FF:000010">
    <property type="entry name" value="Sensor histidine kinase RcsC"/>
    <property type="match status" value="1"/>
</dbReference>
<keyword evidence="13" id="KW-0472">Membrane</keyword>
<comment type="subcellular location">
    <subcellularLocation>
        <location evidence="2">Cell membrane</location>
        <topology evidence="2">Multi-pass membrane protein</topology>
    </subcellularLocation>
</comment>
<evidence type="ECO:0000256" key="7">
    <source>
        <dbReference type="ARBA" id="ARBA00022692"/>
    </source>
</evidence>
<evidence type="ECO:0000256" key="8">
    <source>
        <dbReference type="ARBA" id="ARBA00022741"/>
    </source>
</evidence>
<dbReference type="InterPro" id="IPR036641">
    <property type="entry name" value="HPT_dom_sf"/>
</dbReference>
<evidence type="ECO:0000256" key="13">
    <source>
        <dbReference type="ARBA" id="ARBA00023136"/>
    </source>
</evidence>
<dbReference type="PANTHER" id="PTHR45339">
    <property type="entry name" value="HYBRID SIGNAL TRANSDUCTION HISTIDINE KINASE J"/>
    <property type="match status" value="1"/>
</dbReference>
<evidence type="ECO:0000256" key="16">
    <source>
        <dbReference type="PROSITE-ProRule" id="PRU00110"/>
    </source>
</evidence>
<dbReference type="InterPro" id="IPR004358">
    <property type="entry name" value="Sig_transdc_His_kin-like_C"/>
</dbReference>
<dbReference type="SMART" id="SM00073">
    <property type="entry name" value="HPT"/>
    <property type="match status" value="1"/>
</dbReference>
<dbReference type="InterPro" id="IPR003661">
    <property type="entry name" value="HisK_dim/P_dom"/>
</dbReference>
<dbReference type="PRINTS" id="PR00344">
    <property type="entry name" value="BCTRLSENSOR"/>
</dbReference>
<dbReference type="AlphaFoldDB" id="A0A560J381"/>
<dbReference type="SUPFAM" id="SSF52172">
    <property type="entry name" value="CheY-like"/>
    <property type="match status" value="2"/>
</dbReference>
<dbReference type="PANTHER" id="PTHR45339:SF1">
    <property type="entry name" value="HYBRID SIGNAL TRANSDUCTION HISTIDINE KINASE J"/>
    <property type="match status" value="1"/>
</dbReference>
<dbReference type="SUPFAM" id="SSF55874">
    <property type="entry name" value="ATPase domain of HSP90 chaperone/DNA topoisomerase II/histidine kinase"/>
    <property type="match status" value="1"/>
</dbReference>
<dbReference type="InterPro" id="IPR011006">
    <property type="entry name" value="CheY-like_superfamily"/>
</dbReference>
<keyword evidence="11" id="KW-1133">Transmembrane helix</keyword>
<evidence type="ECO:0000256" key="17">
    <source>
        <dbReference type="PROSITE-ProRule" id="PRU00169"/>
    </source>
</evidence>
<keyword evidence="5 17" id="KW-0597">Phosphoprotein</keyword>
<dbReference type="InterPro" id="IPR005467">
    <property type="entry name" value="His_kinase_dom"/>
</dbReference>
<reference evidence="21 22" key="1">
    <citation type="submission" date="2019-06" db="EMBL/GenBank/DDBJ databases">
        <title>Genomic Encyclopedia of Type Strains, Phase IV (KMG-V): Genome sequencing to study the core and pangenomes of soil and plant-associated prokaryotes.</title>
        <authorList>
            <person name="Whitman W."/>
        </authorList>
    </citation>
    <scope>NUCLEOTIDE SEQUENCE [LARGE SCALE GENOMIC DNA]</scope>
    <source>
        <strain evidence="21 22">BR 11140</strain>
    </source>
</reference>
<evidence type="ECO:0000313" key="21">
    <source>
        <dbReference type="EMBL" id="TWB63694.1"/>
    </source>
</evidence>
<dbReference type="GO" id="GO:0000155">
    <property type="term" value="F:phosphorelay sensor kinase activity"/>
    <property type="evidence" value="ECO:0007669"/>
    <property type="project" value="InterPro"/>
</dbReference>
<dbReference type="GO" id="GO:0005886">
    <property type="term" value="C:plasma membrane"/>
    <property type="evidence" value="ECO:0007669"/>
    <property type="project" value="UniProtKB-SubCell"/>
</dbReference>
<dbReference type="Gene3D" id="1.20.120.160">
    <property type="entry name" value="HPT domain"/>
    <property type="match status" value="1"/>
</dbReference>
<evidence type="ECO:0000256" key="12">
    <source>
        <dbReference type="ARBA" id="ARBA00023012"/>
    </source>
</evidence>
<feature type="modified residue" description="4-aspartylphosphate" evidence="17">
    <location>
        <position position="629"/>
    </location>
</feature>
<comment type="catalytic activity">
    <reaction evidence="1">
        <text>ATP + protein L-histidine = ADP + protein N-phospho-L-histidine.</text>
        <dbReference type="EC" id="2.7.13.3"/>
    </reaction>
</comment>
<evidence type="ECO:0000256" key="10">
    <source>
        <dbReference type="ARBA" id="ARBA00022840"/>
    </source>
</evidence>
<keyword evidence="7" id="KW-0812">Transmembrane</keyword>
<dbReference type="Pfam" id="PF00072">
    <property type="entry name" value="Response_reg"/>
    <property type="match status" value="2"/>
</dbReference>
<evidence type="ECO:0000256" key="6">
    <source>
        <dbReference type="ARBA" id="ARBA00022679"/>
    </source>
</evidence>
<evidence type="ECO:0000256" key="1">
    <source>
        <dbReference type="ARBA" id="ARBA00000085"/>
    </source>
</evidence>
<evidence type="ECO:0000256" key="4">
    <source>
        <dbReference type="ARBA" id="ARBA00022475"/>
    </source>
</evidence>
<evidence type="ECO:0000256" key="9">
    <source>
        <dbReference type="ARBA" id="ARBA00022777"/>
    </source>
</evidence>
<dbReference type="FunFam" id="1.10.287.130:FF:000002">
    <property type="entry name" value="Two-component osmosensing histidine kinase"/>
    <property type="match status" value="1"/>
</dbReference>
<keyword evidence="8" id="KW-0547">Nucleotide-binding</keyword>